<evidence type="ECO:0000259" key="10">
    <source>
        <dbReference type="PROSITE" id="PS51845"/>
    </source>
</evidence>
<dbReference type="InterPro" id="IPR002073">
    <property type="entry name" value="PDEase_catalytic_dom"/>
</dbReference>
<dbReference type="InterPro" id="IPR003607">
    <property type="entry name" value="HD/PDEase_dom"/>
</dbReference>
<evidence type="ECO:0000313" key="11">
    <source>
        <dbReference type="EMBL" id="KAK2181893.1"/>
    </source>
</evidence>
<dbReference type="SUPFAM" id="SSF109604">
    <property type="entry name" value="HD-domain/PDEase-like"/>
    <property type="match status" value="1"/>
</dbReference>
<protein>
    <recommendedName>
        <fullName evidence="8">Phosphodiesterase</fullName>
        <ecNumber evidence="8">3.1.4.-</ecNumber>
    </recommendedName>
</protein>
<accession>A0AAD9L200</accession>
<dbReference type="AlphaFoldDB" id="A0AAD9L200"/>
<dbReference type="InterPro" id="IPR029016">
    <property type="entry name" value="GAF-like_dom_sf"/>
</dbReference>
<feature type="binding site" evidence="7">
    <location>
        <position position="315"/>
    </location>
    <ligand>
        <name>Zn(2+)</name>
        <dbReference type="ChEBI" id="CHEBI:29105"/>
        <label>1</label>
    </ligand>
</feature>
<dbReference type="FunFam" id="1.10.1300.10:FF:000003">
    <property type="entry name" value="Phosphodiesterase"/>
    <property type="match status" value="1"/>
</dbReference>
<feature type="binding site" evidence="7">
    <location>
        <position position="168"/>
    </location>
    <ligand>
        <name>Zn(2+)</name>
        <dbReference type="ChEBI" id="CHEBI:29105"/>
        <label>1</label>
    </ligand>
</feature>
<feature type="binding site" evidence="6">
    <location>
        <position position="205"/>
    </location>
    <ligand>
        <name>AMP</name>
        <dbReference type="ChEBI" id="CHEBI:456215"/>
    </ligand>
</feature>
<reference evidence="11" key="1">
    <citation type="journal article" date="2023" name="Mol. Biol. Evol.">
        <title>Third-Generation Sequencing Reveals the Adaptive Role of the Epigenome in Three Deep-Sea Polychaetes.</title>
        <authorList>
            <person name="Perez M."/>
            <person name="Aroh O."/>
            <person name="Sun Y."/>
            <person name="Lan Y."/>
            <person name="Juniper S.K."/>
            <person name="Young C.R."/>
            <person name="Angers B."/>
            <person name="Qian P.Y."/>
        </authorList>
    </citation>
    <scope>NUCLEOTIDE SEQUENCE</scope>
    <source>
        <strain evidence="11">R07B-5</strain>
    </source>
</reference>
<organism evidence="11 12">
    <name type="scientific">Ridgeia piscesae</name>
    <name type="common">Tubeworm</name>
    <dbReference type="NCBI Taxonomy" id="27915"/>
    <lineage>
        <taxon>Eukaryota</taxon>
        <taxon>Metazoa</taxon>
        <taxon>Spiralia</taxon>
        <taxon>Lophotrochozoa</taxon>
        <taxon>Annelida</taxon>
        <taxon>Polychaeta</taxon>
        <taxon>Sedentaria</taxon>
        <taxon>Canalipalpata</taxon>
        <taxon>Sabellida</taxon>
        <taxon>Siboglinidae</taxon>
        <taxon>Ridgeia</taxon>
    </lineage>
</organism>
<evidence type="ECO:0000256" key="2">
    <source>
        <dbReference type="ARBA" id="ARBA00022535"/>
    </source>
</evidence>
<dbReference type="EMBL" id="JAODUO010000375">
    <property type="protein sequence ID" value="KAK2181893.1"/>
    <property type="molecule type" value="Genomic_DNA"/>
</dbReference>
<keyword evidence="12" id="KW-1185">Reference proteome</keyword>
<evidence type="ECO:0000256" key="3">
    <source>
        <dbReference type="ARBA" id="ARBA00022723"/>
    </source>
</evidence>
<evidence type="ECO:0000256" key="4">
    <source>
        <dbReference type="ARBA" id="ARBA00022801"/>
    </source>
</evidence>
<evidence type="ECO:0000256" key="6">
    <source>
        <dbReference type="PIRSR" id="PIRSR623088-2"/>
    </source>
</evidence>
<dbReference type="CDD" id="cd00077">
    <property type="entry name" value="HDc"/>
    <property type="match status" value="1"/>
</dbReference>
<dbReference type="SUPFAM" id="SSF55781">
    <property type="entry name" value="GAF domain-like"/>
    <property type="match status" value="1"/>
</dbReference>
<name>A0AAD9L200_RIDPI</name>
<keyword evidence="3 7" id="KW-0479">Metal-binding</keyword>
<comment type="caution">
    <text evidence="11">The sequence shown here is derived from an EMBL/GenBank/DDBJ whole genome shotgun (WGS) entry which is preliminary data.</text>
</comment>
<feature type="compositionally biased region" description="Basic and acidic residues" evidence="9">
    <location>
        <begin position="423"/>
        <end position="439"/>
    </location>
</feature>
<dbReference type="Pfam" id="PF01590">
    <property type="entry name" value="GAF"/>
    <property type="match status" value="1"/>
</dbReference>
<dbReference type="PRINTS" id="PR00387">
    <property type="entry name" value="PDIESTERASE1"/>
</dbReference>
<dbReference type="Gene3D" id="1.10.1300.10">
    <property type="entry name" value="3'5'-cyclic nucleotide phosphodiesterase, catalytic domain"/>
    <property type="match status" value="1"/>
</dbReference>
<dbReference type="PROSITE" id="PS51845">
    <property type="entry name" value="PDEASE_I_2"/>
    <property type="match status" value="1"/>
</dbReference>
<evidence type="ECO:0000256" key="7">
    <source>
        <dbReference type="PIRSR" id="PIRSR623088-3"/>
    </source>
</evidence>
<gene>
    <name evidence="11" type="ORF">NP493_370g05016</name>
</gene>
<feature type="active site" description="Proton donor" evidence="5">
    <location>
        <position position="164"/>
    </location>
</feature>
<keyword evidence="2" id="KW-0140">cGMP</keyword>
<dbReference type="InterPro" id="IPR036971">
    <property type="entry name" value="PDEase_catalytic_dom_sf"/>
</dbReference>
<evidence type="ECO:0000256" key="9">
    <source>
        <dbReference type="SAM" id="MobiDB-lite"/>
    </source>
</evidence>
<dbReference type="EC" id="3.1.4.-" evidence="8"/>
<feature type="binding site" evidence="7">
    <location>
        <position position="205"/>
    </location>
    <ligand>
        <name>Zn(2+)</name>
        <dbReference type="ChEBI" id="CHEBI:29105"/>
        <label>1</label>
    </ligand>
</feature>
<dbReference type="Pfam" id="PF00233">
    <property type="entry name" value="PDEase_I"/>
    <property type="match status" value="1"/>
</dbReference>
<dbReference type="InterPro" id="IPR003018">
    <property type="entry name" value="GAF"/>
</dbReference>
<feature type="domain" description="PDEase" evidence="10">
    <location>
        <begin position="88"/>
        <end position="411"/>
    </location>
</feature>
<feature type="region of interest" description="Disordered" evidence="9">
    <location>
        <begin position="419"/>
        <end position="448"/>
    </location>
</feature>
<proteinExistence type="inferred from homology"/>
<evidence type="ECO:0000313" key="12">
    <source>
        <dbReference type="Proteomes" id="UP001209878"/>
    </source>
</evidence>
<evidence type="ECO:0000256" key="5">
    <source>
        <dbReference type="PIRSR" id="PIRSR623088-1"/>
    </source>
</evidence>
<comment type="similarity">
    <text evidence="1 8">Belongs to the cyclic nucleotide phosphodiesterase family.</text>
</comment>
<comment type="cofactor">
    <cofactor evidence="8">
        <name>a divalent metal cation</name>
        <dbReference type="ChEBI" id="CHEBI:60240"/>
    </cofactor>
    <text evidence="8">Binds 2 divalent metal cations per subunit. Site 1 may preferentially bind zinc ions, while site 2 has a preference for magnesium and/or manganese ions.</text>
</comment>
<dbReference type="SMART" id="SM00471">
    <property type="entry name" value="HDc"/>
    <property type="match status" value="1"/>
</dbReference>
<dbReference type="Gene3D" id="3.30.450.40">
    <property type="match status" value="1"/>
</dbReference>
<evidence type="ECO:0000256" key="8">
    <source>
        <dbReference type="RuleBase" id="RU363067"/>
    </source>
</evidence>
<dbReference type="PROSITE" id="PS00126">
    <property type="entry name" value="PDEASE_I_1"/>
    <property type="match status" value="1"/>
</dbReference>
<feature type="binding site" evidence="6">
    <location>
        <begin position="164"/>
        <end position="168"/>
    </location>
    <ligand>
        <name>AMP</name>
        <dbReference type="ChEBI" id="CHEBI:456215"/>
    </ligand>
</feature>
<evidence type="ECO:0000256" key="1">
    <source>
        <dbReference type="ARBA" id="ARBA00007648"/>
    </source>
</evidence>
<dbReference type="PANTHER" id="PTHR11347">
    <property type="entry name" value="CYCLIC NUCLEOTIDE PHOSPHODIESTERASE"/>
    <property type="match status" value="1"/>
</dbReference>
<sequence length="448" mass="51360">MDDGSGCRPCSVLCMPIQSSHNEMVGVIQLVDKLDGQTFNETDEKILEAFAIFAGIGIRNTKIFENTVKVIAKRQVALEVLSYHTSVSTAEVRKIQSFEIPPAQSYQLLDYGFSDFVLNDDDTIKACIRMFVDLQLLERFHINYEVFCRWILTVKKNYRNVTYHNWRHAFNVAQTMYCVLLRGHMKTMLSDLEVLALLVGCLCHDLDHRGTNNQFQIKTMSPLAQLYSMSTMEHHHFDQCMMILNTTGNNILSELSQTEYRQILHLLEHAILATDLSIYFKYRTSFFKVIEAENVDWNQVENKELLRGMMMTVCDIAAISKPWEIQKEVAHLLASEFFEQGDLEKTVLNVEPVDMLNRDKKDQLPSMQLGFIDSICMPVYKAFAKLNQELIPLLEGCQQNRDRWAMLAATNQLQASEGGKNGMKIEEDDGRKKCIDHSTESTQVPAGR</sequence>
<dbReference type="GO" id="GO:0004114">
    <property type="term" value="F:3',5'-cyclic-nucleotide phosphodiesterase activity"/>
    <property type="evidence" value="ECO:0007669"/>
    <property type="project" value="InterPro"/>
</dbReference>
<dbReference type="GO" id="GO:0007165">
    <property type="term" value="P:signal transduction"/>
    <property type="evidence" value="ECO:0007669"/>
    <property type="project" value="InterPro"/>
</dbReference>
<keyword evidence="4 8" id="KW-0378">Hydrolase</keyword>
<dbReference type="GO" id="GO:0046872">
    <property type="term" value="F:metal ion binding"/>
    <property type="evidence" value="ECO:0007669"/>
    <property type="project" value="UniProtKB-KW"/>
</dbReference>
<dbReference type="InterPro" id="IPR023088">
    <property type="entry name" value="PDEase"/>
</dbReference>
<feature type="binding site" evidence="6">
    <location>
        <position position="368"/>
    </location>
    <ligand>
        <name>AMP</name>
        <dbReference type="ChEBI" id="CHEBI:456215"/>
    </ligand>
</feature>
<feature type="binding site" evidence="7">
    <location>
        <position position="204"/>
    </location>
    <ligand>
        <name>Zn(2+)</name>
        <dbReference type="ChEBI" id="CHEBI:29105"/>
        <label>1</label>
    </ligand>
</feature>
<dbReference type="InterPro" id="IPR023174">
    <property type="entry name" value="PDEase_CS"/>
</dbReference>
<feature type="binding site" evidence="7">
    <location>
        <position position="205"/>
    </location>
    <ligand>
        <name>Zn(2+)</name>
        <dbReference type="ChEBI" id="CHEBI:29105"/>
        <label>2</label>
    </ligand>
</feature>
<feature type="binding site" evidence="6">
    <location>
        <position position="315"/>
    </location>
    <ligand>
        <name>AMP</name>
        <dbReference type="ChEBI" id="CHEBI:456215"/>
    </ligand>
</feature>
<dbReference type="Proteomes" id="UP001209878">
    <property type="component" value="Unassembled WGS sequence"/>
</dbReference>